<dbReference type="Gene3D" id="3.40.50.1820">
    <property type="entry name" value="alpha/beta hydrolase"/>
    <property type="match status" value="1"/>
</dbReference>
<name>A0A8G2MSA2_RHILV</name>
<dbReference type="EMBL" id="SJLU01000010">
    <property type="protein sequence ID" value="TBX90787.1"/>
    <property type="molecule type" value="Genomic_DNA"/>
</dbReference>
<reference evidence="2 3" key="1">
    <citation type="submission" date="2019-02" db="EMBL/GenBank/DDBJ databases">
        <title>The competitiveness to form nodules shapes the capacities of Rhizobium leguminosarum sv viciae communities to promote symbiosis with specific hosts.</title>
        <authorList>
            <person name="Boivin S."/>
            <person name="Lepetit M."/>
        </authorList>
    </citation>
    <scope>NUCLEOTIDE SEQUENCE [LARGE SCALE GENOMIC DNA]</scope>
    <source>
        <strain evidence="2 3">SPF4F3</strain>
    </source>
</reference>
<accession>A0A8G2MSA2</accession>
<dbReference type="InterPro" id="IPR026555">
    <property type="entry name" value="NSL3/Tex30"/>
</dbReference>
<protein>
    <submittedName>
        <fullName evidence="2">Alpha/beta hydrolase</fullName>
    </submittedName>
</protein>
<gene>
    <name evidence="2" type="ORF">E0H31_21300</name>
</gene>
<dbReference type="PANTHER" id="PTHR13136">
    <property type="entry name" value="TESTIS DEVELOPMENT PROTEIN PRTD"/>
    <property type="match status" value="1"/>
</dbReference>
<feature type="domain" description="KANL3/Tex30 alpha/beta hydrolase-like" evidence="1">
    <location>
        <begin position="15"/>
        <end position="208"/>
    </location>
</feature>
<proteinExistence type="predicted"/>
<dbReference type="InterPro" id="IPR029058">
    <property type="entry name" value="AB_hydrolase_fold"/>
</dbReference>
<dbReference type="SUPFAM" id="SSF53474">
    <property type="entry name" value="alpha/beta-Hydrolases"/>
    <property type="match status" value="1"/>
</dbReference>
<dbReference type="AlphaFoldDB" id="A0A8G2MSA2"/>
<keyword evidence="2" id="KW-0378">Hydrolase</keyword>
<dbReference type="InterPro" id="IPR046879">
    <property type="entry name" value="KANL3/Tex30_Abhydrolase"/>
</dbReference>
<dbReference type="GO" id="GO:0016787">
    <property type="term" value="F:hydrolase activity"/>
    <property type="evidence" value="ECO:0007669"/>
    <property type="project" value="UniProtKB-KW"/>
</dbReference>
<evidence type="ECO:0000313" key="2">
    <source>
        <dbReference type="EMBL" id="TBX90787.1"/>
    </source>
</evidence>
<evidence type="ECO:0000259" key="1">
    <source>
        <dbReference type="Pfam" id="PF20408"/>
    </source>
</evidence>
<dbReference type="RefSeq" id="WP_131602170.1">
    <property type="nucleotide sequence ID" value="NZ_SJLU01000010.1"/>
</dbReference>
<dbReference type="Proteomes" id="UP000291866">
    <property type="component" value="Unassembled WGS sequence"/>
</dbReference>
<evidence type="ECO:0000313" key="3">
    <source>
        <dbReference type="Proteomes" id="UP000291866"/>
    </source>
</evidence>
<comment type="caution">
    <text evidence="2">The sequence shown here is derived from an EMBL/GenBank/DDBJ whole genome shotgun (WGS) entry which is preliminary data.</text>
</comment>
<organism evidence="2 3">
    <name type="scientific">Rhizobium leguminosarum bv. viciae</name>
    <dbReference type="NCBI Taxonomy" id="387"/>
    <lineage>
        <taxon>Bacteria</taxon>
        <taxon>Pseudomonadati</taxon>
        <taxon>Pseudomonadota</taxon>
        <taxon>Alphaproteobacteria</taxon>
        <taxon>Hyphomicrobiales</taxon>
        <taxon>Rhizobiaceae</taxon>
        <taxon>Rhizobium/Agrobacterium group</taxon>
        <taxon>Rhizobium</taxon>
    </lineage>
</organism>
<dbReference type="Pfam" id="PF20408">
    <property type="entry name" value="Abhydrolase_11"/>
    <property type="match status" value="1"/>
</dbReference>
<dbReference type="PANTHER" id="PTHR13136:SF11">
    <property type="entry name" value="TESTIS-EXPRESSED PROTEIN 30"/>
    <property type="match status" value="1"/>
</dbReference>
<sequence length="213" mass="22739">MLDRFLLQGPQDARFTILLAHGAGAPMDSASMTAAANALAGVGFRVARFEFAYMAARRTSEGRKPPPRAETLNPEYEAAIAELGASGPLIIGGKSMGGRVASMVADDLHRRGKIAGLLCLGYPFHPPGQPGKLRTGHLTGLTTPALICQGTRDEFGTRDEVPSYDLSDTIEILWLEDGDHDLKPRKTISGFSSADHLATMAKAAKAWAERLPV</sequence>